<comment type="caution">
    <text evidence="3">The sequence shown here is derived from an EMBL/GenBank/DDBJ whole genome shotgun (WGS) entry which is preliminary data.</text>
</comment>
<keyword evidence="4" id="KW-1185">Reference proteome</keyword>
<reference evidence="3 4" key="1">
    <citation type="journal article" date="2014" name="Antonie Van Leeuwenhoek">
        <title>Hyphomonas beringensis sp. nov. and Hyphomonas chukchiensis sp. nov., isolated from surface seawater of the Bering Sea and Chukchi Sea.</title>
        <authorList>
            <person name="Li C."/>
            <person name="Lai Q."/>
            <person name="Li G."/>
            <person name="Dong C."/>
            <person name="Wang J."/>
            <person name="Liao Y."/>
            <person name="Shao Z."/>
        </authorList>
    </citation>
    <scope>NUCLEOTIDE SEQUENCE [LARGE SCALE GENOMIC DNA]</scope>
    <source>
        <strain evidence="3 4">VP2</strain>
    </source>
</reference>
<keyword evidence="1" id="KW-0812">Transmembrane</keyword>
<dbReference type="AlphaFoldDB" id="A0A059FKD6"/>
<gene>
    <name evidence="3" type="ORF">HJA_01265</name>
</gene>
<feature type="domain" description="NERD" evidence="2">
    <location>
        <begin position="89"/>
        <end position="202"/>
    </location>
</feature>
<dbReference type="PATRIC" id="fig|1280952.3.peg.258"/>
<dbReference type="OrthoDB" id="572185at2"/>
<accession>A0A059FKD6</accession>
<evidence type="ECO:0000313" key="4">
    <source>
        <dbReference type="Proteomes" id="UP000024816"/>
    </source>
</evidence>
<dbReference type="InterPro" id="IPR011528">
    <property type="entry name" value="NERD"/>
</dbReference>
<keyword evidence="1" id="KW-0472">Membrane</keyword>
<feature type="transmembrane region" description="Helical" evidence="1">
    <location>
        <begin position="60"/>
        <end position="80"/>
    </location>
</feature>
<evidence type="ECO:0000259" key="2">
    <source>
        <dbReference type="PROSITE" id="PS50965"/>
    </source>
</evidence>
<organism evidence="3 4">
    <name type="scientific">Hyphomonas jannaschiana VP2</name>
    <dbReference type="NCBI Taxonomy" id="1280952"/>
    <lineage>
        <taxon>Bacteria</taxon>
        <taxon>Pseudomonadati</taxon>
        <taxon>Pseudomonadota</taxon>
        <taxon>Alphaproteobacteria</taxon>
        <taxon>Hyphomonadales</taxon>
        <taxon>Hyphomonadaceae</taxon>
        <taxon>Hyphomonas</taxon>
    </lineage>
</organism>
<evidence type="ECO:0000256" key="1">
    <source>
        <dbReference type="SAM" id="Phobius"/>
    </source>
</evidence>
<keyword evidence="1" id="KW-1133">Transmembrane helix</keyword>
<evidence type="ECO:0000313" key="3">
    <source>
        <dbReference type="EMBL" id="KCZ91125.1"/>
    </source>
</evidence>
<dbReference type="eggNOG" id="ENOG5032B6M">
    <property type="taxonomic scope" value="Bacteria"/>
</dbReference>
<protein>
    <submittedName>
        <fullName evidence="3">NERD domain-containing protein</fullName>
    </submittedName>
</protein>
<dbReference type="RefSeq" id="WP_051597231.1">
    <property type="nucleotide sequence ID" value="NZ_ARYJ01000001.1"/>
</dbReference>
<name>A0A059FKD6_9PROT</name>
<dbReference type="EMBL" id="ARYJ01000001">
    <property type="protein sequence ID" value="KCZ91125.1"/>
    <property type="molecule type" value="Genomic_DNA"/>
</dbReference>
<dbReference type="STRING" id="1280952.HJA_01265"/>
<proteinExistence type="predicted"/>
<dbReference type="Proteomes" id="UP000024816">
    <property type="component" value="Unassembled WGS sequence"/>
</dbReference>
<dbReference type="PROSITE" id="PS50965">
    <property type="entry name" value="NERD"/>
    <property type="match status" value="1"/>
</dbReference>
<sequence length="250" mass="27652">MSRKVWAIGKPTMRNAGEGLEEQSKRTFIAFAGWSLAVFCAVSFASGLLIAPILQDYRTWAAAACLVFAIFALSVPMIAADRKMDRVLAGLKGERNVGEVLKGLERQGAYVLHDLRGPIGNIDHVVIHPSGIYAVETKHKSRLAGRWATMSFDGHHVSVNGKPLQHDPLPQATRQAAWLRTHLTETLGLTFRHPVRAVVLFPGWRVETKAWDAPVLVTSPKAFLSAVVKSRRRLLSDKQVAFFADRLLRA</sequence>
<dbReference type="Pfam" id="PF08378">
    <property type="entry name" value="NERD"/>
    <property type="match status" value="1"/>
</dbReference>
<feature type="transmembrane region" description="Helical" evidence="1">
    <location>
        <begin position="28"/>
        <end position="54"/>
    </location>
</feature>